<organism evidence="2 3">
    <name type="scientific">Thermanaerosceptrum fracticalcis</name>
    <dbReference type="NCBI Taxonomy" id="1712410"/>
    <lineage>
        <taxon>Bacteria</taxon>
        <taxon>Bacillati</taxon>
        <taxon>Bacillota</taxon>
        <taxon>Clostridia</taxon>
        <taxon>Eubacteriales</taxon>
        <taxon>Peptococcaceae</taxon>
        <taxon>Thermanaerosceptrum</taxon>
    </lineage>
</organism>
<dbReference type="PANTHER" id="PTHR20854:SF4">
    <property type="entry name" value="INOSITOL-1-MONOPHOSPHATASE-RELATED"/>
    <property type="match status" value="1"/>
</dbReference>
<feature type="binding site" evidence="1">
    <location>
        <position position="247"/>
    </location>
    <ligand>
        <name>Mg(2+)</name>
        <dbReference type="ChEBI" id="CHEBI:18420"/>
        <label>1</label>
        <note>catalytic</note>
    </ligand>
</feature>
<dbReference type="EMBL" id="CP045798">
    <property type="protein sequence ID" value="QNB46071.1"/>
    <property type="molecule type" value="Genomic_DNA"/>
</dbReference>
<proteinExistence type="predicted"/>
<dbReference type="KEGG" id="tfr:BR63_06930"/>
<dbReference type="Gene3D" id="3.30.540.10">
    <property type="entry name" value="Fructose-1,6-Bisphosphatase, subunit A, domain 1"/>
    <property type="match status" value="1"/>
</dbReference>
<name>A0A7G6E1W7_THEFR</name>
<reference evidence="2 3" key="1">
    <citation type="journal article" date="2019" name="Front. Microbiol.">
        <title>Thermoanaerosceptrum fracticalcis gen. nov. sp. nov., a Novel Fumarate-Fermenting Microorganism From a Deep Fractured Carbonate Aquifer of the US Great Basin.</title>
        <authorList>
            <person name="Hamilton-Brehm S.D."/>
            <person name="Stewart L.E."/>
            <person name="Zavarin M."/>
            <person name="Caldwell M."/>
            <person name="Lawson P.A."/>
            <person name="Onstott T.C."/>
            <person name="Grzymski J."/>
            <person name="Neveux I."/>
            <person name="Lollar B.S."/>
            <person name="Russell C.E."/>
            <person name="Moser D.P."/>
        </authorList>
    </citation>
    <scope>NUCLEOTIDE SEQUENCE [LARGE SCALE GENOMIC DNA]</scope>
    <source>
        <strain evidence="2 3">DRI-13</strain>
    </source>
</reference>
<dbReference type="InterPro" id="IPR000760">
    <property type="entry name" value="Inositol_monophosphatase-like"/>
</dbReference>
<feature type="binding site" evidence="1">
    <location>
        <position position="109"/>
    </location>
    <ligand>
        <name>Mg(2+)</name>
        <dbReference type="ChEBI" id="CHEBI:18420"/>
        <label>1</label>
        <note>catalytic</note>
    </ligand>
</feature>
<feature type="binding site" evidence="1">
    <location>
        <position position="108"/>
    </location>
    <ligand>
        <name>Mg(2+)</name>
        <dbReference type="ChEBI" id="CHEBI:18420"/>
        <label>1</label>
        <note>catalytic</note>
    </ligand>
</feature>
<comment type="cofactor">
    <cofactor evidence="1">
        <name>Mg(2+)</name>
        <dbReference type="ChEBI" id="CHEBI:18420"/>
    </cofactor>
</comment>
<evidence type="ECO:0000313" key="3">
    <source>
        <dbReference type="Proteomes" id="UP000515847"/>
    </source>
</evidence>
<dbReference type="GO" id="GO:0046872">
    <property type="term" value="F:metal ion binding"/>
    <property type="evidence" value="ECO:0007669"/>
    <property type="project" value="UniProtKB-KW"/>
</dbReference>
<keyword evidence="3" id="KW-1185">Reference proteome</keyword>
<keyword evidence="1" id="KW-0460">Magnesium</keyword>
<dbReference type="PRINTS" id="PR00377">
    <property type="entry name" value="IMPHPHTASES"/>
</dbReference>
<protein>
    <recommendedName>
        <fullName evidence="4">Inositol monophosphatase</fullName>
    </recommendedName>
</protein>
<evidence type="ECO:0000256" key="1">
    <source>
        <dbReference type="PIRSR" id="PIRSR600760-2"/>
    </source>
</evidence>
<gene>
    <name evidence="2" type="ORF">BR63_06930</name>
</gene>
<dbReference type="GO" id="GO:0008934">
    <property type="term" value="F:inositol monophosphate 1-phosphatase activity"/>
    <property type="evidence" value="ECO:0007669"/>
    <property type="project" value="TreeGrafter"/>
</dbReference>
<dbReference type="Gene3D" id="3.40.190.80">
    <property type="match status" value="1"/>
</dbReference>
<feature type="binding site" evidence="1">
    <location>
        <position position="106"/>
    </location>
    <ligand>
        <name>Mg(2+)</name>
        <dbReference type="ChEBI" id="CHEBI:18420"/>
        <label>1</label>
        <note>catalytic</note>
    </ligand>
</feature>
<dbReference type="Pfam" id="PF00459">
    <property type="entry name" value="Inositol_P"/>
    <property type="match status" value="1"/>
</dbReference>
<feature type="binding site" evidence="1">
    <location>
        <position position="88"/>
    </location>
    <ligand>
        <name>Mg(2+)</name>
        <dbReference type="ChEBI" id="CHEBI:18420"/>
        <label>1</label>
        <note>catalytic</note>
    </ligand>
</feature>
<dbReference type="Proteomes" id="UP000515847">
    <property type="component" value="Chromosome"/>
</dbReference>
<dbReference type="GO" id="GO:0006020">
    <property type="term" value="P:inositol metabolic process"/>
    <property type="evidence" value="ECO:0007669"/>
    <property type="project" value="TreeGrafter"/>
</dbReference>
<accession>A0A7G6E1W7</accession>
<dbReference type="AlphaFoldDB" id="A0A7G6E1W7"/>
<keyword evidence="1" id="KW-0479">Metal-binding</keyword>
<evidence type="ECO:0000313" key="2">
    <source>
        <dbReference type="EMBL" id="QNB46071.1"/>
    </source>
</evidence>
<dbReference type="GO" id="GO:0007165">
    <property type="term" value="P:signal transduction"/>
    <property type="evidence" value="ECO:0007669"/>
    <property type="project" value="TreeGrafter"/>
</dbReference>
<dbReference type="PANTHER" id="PTHR20854">
    <property type="entry name" value="INOSITOL MONOPHOSPHATASE"/>
    <property type="match status" value="1"/>
</dbReference>
<dbReference type="SUPFAM" id="SSF56655">
    <property type="entry name" value="Carbohydrate phosphatase"/>
    <property type="match status" value="1"/>
</dbReference>
<sequence>MADCIIRDGMVKRVDKHFYFRYGRDLIEKINRVVREEMKSPQCSLFFKHDCLNVSGDVPTGFDEIINRTVLNFVHERKEVFPVILVSEETGVDVIGDNPRHFMLVDPIDGSNNVRPWLTPSPVLSVSIAFGKLADLEITGNHRALEFTMQKEIFADKWYYSSDDCSYYQSEGEELKLRTSPLTKLYKKAVIGIDLDVQSSTPINQLNLLTSELVLRRAGSSILDLCQVASGQYDAYVSLGRRLKVTDVCQPFHLVQCAGGDFQMKVYLNGQTNTGLHDTFLYDIIKTREVSLLNKLKFNVIAAGTPELGRELARLTGF</sequence>
<evidence type="ECO:0008006" key="4">
    <source>
        <dbReference type="Google" id="ProtNLM"/>
    </source>
</evidence>